<name>A0A6V7WBD8_MELEN</name>
<evidence type="ECO:0000256" key="1">
    <source>
        <dbReference type="SAM" id="MobiDB-lite"/>
    </source>
</evidence>
<proteinExistence type="predicted"/>
<dbReference type="AlphaFoldDB" id="A0A6V7WBD8"/>
<feature type="region of interest" description="Disordered" evidence="1">
    <location>
        <begin position="1"/>
        <end position="102"/>
    </location>
</feature>
<accession>A0A6V7WBD8</accession>
<organism evidence="2 3">
    <name type="scientific">Meloidogyne enterolobii</name>
    <name type="common">Root-knot nematode worm</name>
    <name type="synonym">Meloidogyne mayaguensis</name>
    <dbReference type="NCBI Taxonomy" id="390850"/>
    <lineage>
        <taxon>Eukaryota</taxon>
        <taxon>Metazoa</taxon>
        <taxon>Ecdysozoa</taxon>
        <taxon>Nematoda</taxon>
        <taxon>Chromadorea</taxon>
        <taxon>Rhabditida</taxon>
        <taxon>Tylenchina</taxon>
        <taxon>Tylenchomorpha</taxon>
        <taxon>Tylenchoidea</taxon>
        <taxon>Meloidogynidae</taxon>
        <taxon>Meloidogyninae</taxon>
        <taxon>Meloidogyne</taxon>
    </lineage>
</organism>
<feature type="compositionally biased region" description="Basic and acidic residues" evidence="1">
    <location>
        <begin position="209"/>
        <end position="249"/>
    </location>
</feature>
<reference evidence="2 3" key="1">
    <citation type="submission" date="2020-08" db="EMBL/GenBank/DDBJ databases">
        <authorList>
            <person name="Koutsovoulos G."/>
            <person name="Danchin GJ E."/>
        </authorList>
    </citation>
    <scope>NUCLEOTIDE SEQUENCE [LARGE SCALE GENOMIC DNA]</scope>
</reference>
<dbReference type="EMBL" id="CAJEWN010000496">
    <property type="protein sequence ID" value="CAD2184260.1"/>
    <property type="molecule type" value="Genomic_DNA"/>
</dbReference>
<dbReference type="Proteomes" id="UP000580250">
    <property type="component" value="Unassembled WGS sequence"/>
</dbReference>
<feature type="region of interest" description="Disordered" evidence="1">
    <location>
        <begin position="454"/>
        <end position="475"/>
    </location>
</feature>
<feature type="region of interest" description="Disordered" evidence="1">
    <location>
        <begin position="208"/>
        <end position="280"/>
    </location>
</feature>
<gene>
    <name evidence="2" type="ORF">MENT_LOCUS36606</name>
</gene>
<evidence type="ECO:0000313" key="2">
    <source>
        <dbReference type="EMBL" id="CAD2184260.1"/>
    </source>
</evidence>
<comment type="caution">
    <text evidence="2">The sequence shown here is derived from an EMBL/GenBank/DDBJ whole genome shotgun (WGS) entry which is preliminary data.</text>
</comment>
<evidence type="ECO:0000313" key="3">
    <source>
        <dbReference type="Proteomes" id="UP000580250"/>
    </source>
</evidence>
<feature type="compositionally biased region" description="Low complexity" evidence="1">
    <location>
        <begin position="296"/>
        <end position="310"/>
    </location>
</feature>
<feature type="compositionally biased region" description="Polar residues" evidence="1">
    <location>
        <begin position="35"/>
        <end position="46"/>
    </location>
</feature>
<feature type="compositionally biased region" description="Polar residues" evidence="1">
    <location>
        <begin position="69"/>
        <end position="80"/>
    </location>
</feature>
<feature type="region of interest" description="Disordered" evidence="1">
    <location>
        <begin position="488"/>
        <end position="508"/>
    </location>
</feature>
<protein>
    <submittedName>
        <fullName evidence="2">Uncharacterized protein</fullName>
    </submittedName>
</protein>
<sequence>MFDERAQGPKGRGELIRRYGRDIRRVNEDDDDGNEQQNTDRSQQQTRGARERGGGGIRRSRGRGLVVTNRRQPVQQQQFSYPKKGMEDRKDKKKKENTKKDNHNNLVEVAVVLFEIVERMENVDGLMDSVEMVVALMLFLVMVDLCQTINHFNVKVVFLERHKEKDVSLEENPNNNKIINIIIHKNNITNHHLVLIKMSEEQCVEDEGEQRISRRFADNDRESHREGRFAGEDSQRGRFSRGDSQREGRFAGGGSQRGRIFGGDSQRGHHEGGRFAGGESQREESFFVGDTQQFQSQQYNQQHNSQHQYNQPPPNQNIKVPMRGGRGGGGGFGGGSHRSNFHQEANVQSPIVPPQQQYNQQTHVNYQAPIRGGRGGGGFGGGSQRGNFQGSMPSRAAPLPQQQVMSQYSGGDNNYSSNMSNVPPPQIPIQQPIVQHYQPQQQQQIYRQPPQQIAMAPPPLMGQQQNYPHPRQPTEPVFFVTDQQQNRMMGQFPKQERQRQPLHIEPPH</sequence>
<feature type="region of interest" description="Disordered" evidence="1">
    <location>
        <begin position="296"/>
        <end position="315"/>
    </location>
</feature>
<feature type="compositionally biased region" description="Basic and acidic residues" evidence="1">
    <location>
        <begin position="1"/>
        <end position="27"/>
    </location>
</feature>